<feature type="binding site" evidence="1">
    <location>
        <position position="80"/>
    </location>
    <ligand>
        <name>ATP</name>
        <dbReference type="ChEBI" id="CHEBI:30616"/>
    </ligand>
</feature>
<dbReference type="InterPro" id="IPR017441">
    <property type="entry name" value="Protein_kinase_ATP_BS"/>
</dbReference>
<dbReference type="PROSITE" id="PS00107">
    <property type="entry name" value="PROTEIN_KINASE_ATP"/>
    <property type="match status" value="1"/>
</dbReference>
<protein>
    <recommendedName>
        <fullName evidence="2">Protein kinase domain-containing protein</fullName>
    </recommendedName>
</protein>
<proteinExistence type="predicted"/>
<feature type="domain" description="Protein kinase" evidence="2">
    <location>
        <begin position="52"/>
        <end position="342"/>
    </location>
</feature>
<dbReference type="Gene3D" id="1.10.510.10">
    <property type="entry name" value="Transferase(Phosphotransferase) domain 1"/>
    <property type="match status" value="1"/>
</dbReference>
<sequence>MIATFIIPTVENKECGKCFLIFQTWNFGARYTMAETSPIIIQLDIGKAVDKYTVAKKLGEGTFAAVYAVQDAKGNKYALKAESVNEKIPLLRLELFVMQRLQAKNAVHMADLIDKGRVENFNYIVMKLLGKSLQVAKKTGPDRHLSLGPAIGCAIQCLEALEELHWIGFLHRDVKPGNFAIGRAETGELRKLFILDFGMCRRFVNKENVMLQPRKRAPFRGTPRYAPIASHLGKEHCRKDDIESWFYMLIDFTNAKLPWKGTTDIRDVGKMKMDSRQEPVLSELMQLCPVEEFKQVLDYIDGLTFFDEPNYDMIYMTLREAMKKKGVSEFPYDWEKENVISS</sequence>
<dbReference type="SUPFAM" id="SSF56112">
    <property type="entry name" value="Protein kinase-like (PK-like)"/>
    <property type="match status" value="1"/>
</dbReference>
<dbReference type="PANTHER" id="PTHR11909">
    <property type="entry name" value="CASEIN KINASE-RELATED"/>
    <property type="match status" value="1"/>
</dbReference>
<accession>A0ABR1CHJ6</accession>
<gene>
    <name evidence="3" type="primary">Necator_chrII.g7959</name>
    <name evidence="3" type="ORF">RB195_020165</name>
</gene>
<name>A0ABR1CHJ6_NECAM</name>
<dbReference type="EMBL" id="JAVFWL010000002">
    <property type="protein sequence ID" value="KAK6737901.1"/>
    <property type="molecule type" value="Genomic_DNA"/>
</dbReference>
<dbReference type="Proteomes" id="UP001303046">
    <property type="component" value="Unassembled WGS sequence"/>
</dbReference>
<organism evidence="3 4">
    <name type="scientific">Necator americanus</name>
    <name type="common">Human hookworm</name>
    <dbReference type="NCBI Taxonomy" id="51031"/>
    <lineage>
        <taxon>Eukaryota</taxon>
        <taxon>Metazoa</taxon>
        <taxon>Ecdysozoa</taxon>
        <taxon>Nematoda</taxon>
        <taxon>Chromadorea</taxon>
        <taxon>Rhabditida</taxon>
        <taxon>Rhabditina</taxon>
        <taxon>Rhabditomorpha</taxon>
        <taxon>Strongyloidea</taxon>
        <taxon>Ancylostomatidae</taxon>
        <taxon>Bunostominae</taxon>
        <taxon>Necator</taxon>
    </lineage>
</organism>
<reference evidence="3 4" key="1">
    <citation type="submission" date="2023-08" db="EMBL/GenBank/DDBJ databases">
        <title>A Necator americanus chromosomal reference genome.</title>
        <authorList>
            <person name="Ilik V."/>
            <person name="Petrzelkova K.J."/>
            <person name="Pardy F."/>
            <person name="Fuh T."/>
            <person name="Niatou-Singa F.S."/>
            <person name="Gouil Q."/>
            <person name="Baker L."/>
            <person name="Ritchie M.E."/>
            <person name="Jex A.R."/>
            <person name="Gazzola D."/>
            <person name="Li H."/>
            <person name="Toshio Fujiwara R."/>
            <person name="Zhan B."/>
            <person name="Aroian R.V."/>
            <person name="Pafco B."/>
            <person name="Schwarz E.M."/>
        </authorList>
    </citation>
    <scope>NUCLEOTIDE SEQUENCE [LARGE SCALE GENOMIC DNA]</scope>
    <source>
        <strain evidence="3 4">Aroian</strain>
        <tissue evidence="3">Whole animal</tissue>
    </source>
</reference>
<evidence type="ECO:0000256" key="1">
    <source>
        <dbReference type="PROSITE-ProRule" id="PRU10141"/>
    </source>
</evidence>
<keyword evidence="1" id="KW-0067">ATP-binding</keyword>
<dbReference type="Pfam" id="PF00069">
    <property type="entry name" value="Pkinase"/>
    <property type="match status" value="1"/>
</dbReference>
<dbReference type="InterPro" id="IPR000719">
    <property type="entry name" value="Prot_kinase_dom"/>
</dbReference>
<dbReference type="InterPro" id="IPR011009">
    <property type="entry name" value="Kinase-like_dom_sf"/>
</dbReference>
<evidence type="ECO:0000313" key="3">
    <source>
        <dbReference type="EMBL" id="KAK6737901.1"/>
    </source>
</evidence>
<dbReference type="InterPro" id="IPR050235">
    <property type="entry name" value="CK1_Ser-Thr_kinase"/>
</dbReference>
<dbReference type="SMART" id="SM00220">
    <property type="entry name" value="S_TKc"/>
    <property type="match status" value="1"/>
</dbReference>
<evidence type="ECO:0000313" key="4">
    <source>
        <dbReference type="Proteomes" id="UP001303046"/>
    </source>
</evidence>
<evidence type="ECO:0000259" key="2">
    <source>
        <dbReference type="PROSITE" id="PS50011"/>
    </source>
</evidence>
<dbReference type="PROSITE" id="PS50011">
    <property type="entry name" value="PROTEIN_KINASE_DOM"/>
    <property type="match status" value="1"/>
</dbReference>
<comment type="caution">
    <text evidence="3">The sequence shown here is derived from an EMBL/GenBank/DDBJ whole genome shotgun (WGS) entry which is preliminary data.</text>
</comment>
<keyword evidence="1" id="KW-0547">Nucleotide-binding</keyword>
<keyword evidence="4" id="KW-1185">Reference proteome</keyword>